<proteinExistence type="predicted"/>
<accession>A0A2H3SK96</accession>
<name>A0A2H3SK96_FUSFU</name>
<evidence type="ECO:0000313" key="1">
    <source>
        <dbReference type="EMBL" id="VTT79698.1"/>
    </source>
</evidence>
<dbReference type="EMBL" id="CABFJX010000398">
    <property type="protein sequence ID" value="VTT79698.1"/>
    <property type="molecule type" value="Genomic_DNA"/>
</dbReference>
<organism evidence="1 2">
    <name type="scientific">Fusarium fujikuroi</name>
    <name type="common">Bakanae and foot rot disease fungus</name>
    <name type="synonym">Gibberella fujikuroi</name>
    <dbReference type="NCBI Taxonomy" id="5127"/>
    <lineage>
        <taxon>Eukaryota</taxon>
        <taxon>Fungi</taxon>
        <taxon>Dikarya</taxon>
        <taxon>Ascomycota</taxon>
        <taxon>Pezizomycotina</taxon>
        <taxon>Sordariomycetes</taxon>
        <taxon>Hypocreomycetidae</taxon>
        <taxon>Hypocreales</taxon>
        <taxon>Nectriaceae</taxon>
        <taxon>Fusarium</taxon>
        <taxon>Fusarium fujikuroi species complex</taxon>
    </lineage>
</organism>
<comment type="caution">
    <text evidence="1">The sequence shown here is derived from an EMBL/GenBank/DDBJ whole genome shotgun (WGS) entry which is preliminary data.</text>
</comment>
<protein>
    <submittedName>
        <fullName evidence="1">Uncharacterized protein</fullName>
    </submittedName>
</protein>
<gene>
    <name evidence="1" type="ORF">C2S_11415</name>
</gene>
<dbReference type="Proteomes" id="UP000760494">
    <property type="component" value="Unassembled WGS sequence"/>
</dbReference>
<dbReference type="AlphaFoldDB" id="A0A2H3SK96"/>
<evidence type="ECO:0000313" key="2">
    <source>
        <dbReference type="Proteomes" id="UP000760494"/>
    </source>
</evidence>
<reference evidence="1" key="1">
    <citation type="submission" date="2019-05" db="EMBL/GenBank/DDBJ databases">
        <authorList>
            <person name="Piombo E."/>
        </authorList>
    </citation>
    <scope>NUCLEOTIDE SEQUENCE</scope>
    <source>
        <strain evidence="1">C2S</strain>
    </source>
</reference>
<sequence>MAYHTRGKLVIHLPAILVILVDSGPYHEQEDLFENPLILHPGLIARPRRSDGGARVSQTLTMVIISSLYFGLAKPSNMYGGNLNSYDIEPATCNELKVNCAKD</sequence>